<dbReference type="InterPro" id="IPR036179">
    <property type="entry name" value="Ig-like_dom_sf"/>
</dbReference>
<dbReference type="InterPro" id="IPR051036">
    <property type="entry name" value="SIGLEC"/>
</dbReference>
<dbReference type="Gene3D" id="2.60.40.10">
    <property type="entry name" value="Immunoglobulins"/>
    <property type="match status" value="1"/>
</dbReference>
<evidence type="ECO:0000256" key="3">
    <source>
        <dbReference type="ARBA" id="ARBA00022737"/>
    </source>
</evidence>
<keyword evidence="3" id="KW-0677">Repeat</keyword>
<dbReference type="Proteomes" id="UP000694910">
    <property type="component" value="Unplaced"/>
</dbReference>
<evidence type="ECO:0000256" key="4">
    <source>
        <dbReference type="ARBA" id="ARBA00022989"/>
    </source>
</evidence>
<dbReference type="InterPro" id="IPR013783">
    <property type="entry name" value="Ig-like_fold"/>
</dbReference>
<accession>A0ABM1DFJ9</accession>
<feature type="transmembrane region" description="Helical" evidence="7">
    <location>
        <begin position="369"/>
        <end position="394"/>
    </location>
</feature>
<dbReference type="RefSeq" id="XP_014650580.1">
    <property type="nucleotide sequence ID" value="XM_014795094.1"/>
</dbReference>
<evidence type="ECO:0000259" key="8">
    <source>
        <dbReference type="PROSITE" id="PS50835"/>
    </source>
</evidence>
<keyword evidence="2 7" id="KW-0812">Transmembrane</keyword>
<feature type="compositionally biased region" description="Basic and acidic residues" evidence="6">
    <location>
        <begin position="530"/>
        <end position="541"/>
    </location>
</feature>
<feature type="domain" description="Ig-like" evidence="8">
    <location>
        <begin position="55"/>
        <end position="140"/>
    </location>
</feature>
<protein>
    <submittedName>
        <fullName evidence="10">Sialic acid-binding Ig-like lectin 5</fullName>
    </submittedName>
</protein>
<feature type="domain" description="Ig-like" evidence="8">
    <location>
        <begin position="159"/>
        <end position="231"/>
    </location>
</feature>
<dbReference type="InterPro" id="IPR003006">
    <property type="entry name" value="Ig/MHC_CS"/>
</dbReference>
<keyword evidence="4 7" id="KW-1133">Transmembrane helix</keyword>
<proteinExistence type="predicted"/>
<dbReference type="PROSITE" id="PS00290">
    <property type="entry name" value="IG_MHC"/>
    <property type="match status" value="1"/>
</dbReference>
<evidence type="ECO:0000313" key="9">
    <source>
        <dbReference type="Proteomes" id="UP000694910"/>
    </source>
</evidence>
<name>A0ABM1DFJ9_CERSS</name>
<feature type="region of interest" description="Disordered" evidence="6">
    <location>
        <begin position="165"/>
        <end position="203"/>
    </location>
</feature>
<reference evidence="10" key="1">
    <citation type="submission" date="2025-08" db="UniProtKB">
        <authorList>
            <consortium name="RefSeq"/>
        </authorList>
    </citation>
    <scope>IDENTIFICATION</scope>
</reference>
<dbReference type="PANTHER" id="PTHR12035:SF42">
    <property type="entry name" value="IG-LIKE DOMAIN-CONTAINING PROTEIN"/>
    <property type="match status" value="1"/>
</dbReference>
<evidence type="ECO:0000256" key="1">
    <source>
        <dbReference type="ARBA" id="ARBA00004167"/>
    </source>
</evidence>
<dbReference type="InterPro" id="IPR007110">
    <property type="entry name" value="Ig-like_dom"/>
</dbReference>
<dbReference type="SUPFAM" id="SSF48726">
    <property type="entry name" value="Immunoglobulin"/>
    <property type="match status" value="3"/>
</dbReference>
<dbReference type="GeneID" id="101404137"/>
<keyword evidence="5 7" id="KW-0472">Membrane</keyword>
<dbReference type="PANTHER" id="PTHR12035">
    <property type="entry name" value="SIALIC ACID BINDING IMMUNOGLOBULIN-LIKE LECTIN"/>
    <property type="match status" value="1"/>
</dbReference>
<evidence type="ECO:0000256" key="7">
    <source>
        <dbReference type="SAM" id="Phobius"/>
    </source>
</evidence>
<feature type="region of interest" description="Disordered" evidence="6">
    <location>
        <begin position="526"/>
        <end position="555"/>
    </location>
</feature>
<keyword evidence="9" id="KW-1185">Reference proteome</keyword>
<sequence>MSPRNRPQGWVEHVFRGKDGPPSPIFKEDSGVWLVQGPIWVQTRPLSSLALTQTPDIQLNEPLESGWPGHLTCSVRGACFELMPPIISWMGAALGAPGLDLRACHSSEISLSPRPQDHGTNLTCRVTFPRAGVSTERTLRLSVSYAPQNLTISIFRGNCTSTRGVPSPRLGWEQQPSGHTELGQGEPDPEPLQGSKPGVLELPPVESGHEGEFICRAQHPRGSLRLSLHVSVQSECGRRESTQGGDTWVLGRAEALLTFSSLPIDRPPQLLGPSCSWEDEGLHSVCSSRAHPALSLRWWLGEGLLEGNSSNASFTVTSSSTGPRANSSLSLRGGLSSGLRLSCKTTNVHGAQSATVLLLPGKPELGEGFVTGAVTGAGVAGLLSLCTCLLFLIVKICRKVAPEAAAGEDKPSMLGPLSPVSDELSVHRDPIWPPPHGHISLDDLNDHHAINRLLHLGPHQLSHQVQRPRSHPPLCSPSPLTEPRTTTPVHLTGYQRECPPDSPLDHLPPAVAAPASREEQELHYASLSFHELRPREPRDQEATSTTEYSEIKIRR</sequence>
<gene>
    <name evidence="10" type="primary">LOC101404137</name>
</gene>
<evidence type="ECO:0000256" key="5">
    <source>
        <dbReference type="ARBA" id="ARBA00023136"/>
    </source>
</evidence>
<dbReference type="PROSITE" id="PS50835">
    <property type="entry name" value="IG_LIKE"/>
    <property type="match status" value="2"/>
</dbReference>
<organism evidence="9 10">
    <name type="scientific">Ceratotherium simum simum</name>
    <name type="common">Southern white rhinoceros</name>
    <dbReference type="NCBI Taxonomy" id="73337"/>
    <lineage>
        <taxon>Eukaryota</taxon>
        <taxon>Metazoa</taxon>
        <taxon>Chordata</taxon>
        <taxon>Craniata</taxon>
        <taxon>Vertebrata</taxon>
        <taxon>Euteleostomi</taxon>
        <taxon>Mammalia</taxon>
        <taxon>Eutheria</taxon>
        <taxon>Laurasiatheria</taxon>
        <taxon>Perissodactyla</taxon>
        <taxon>Rhinocerotidae</taxon>
        <taxon>Ceratotherium</taxon>
    </lineage>
</organism>
<feature type="region of interest" description="Disordered" evidence="6">
    <location>
        <begin position="464"/>
        <end position="485"/>
    </location>
</feature>
<comment type="subcellular location">
    <subcellularLocation>
        <location evidence="1">Membrane</location>
        <topology evidence="1">Single-pass membrane protein</topology>
    </subcellularLocation>
</comment>
<evidence type="ECO:0000256" key="6">
    <source>
        <dbReference type="SAM" id="MobiDB-lite"/>
    </source>
</evidence>
<evidence type="ECO:0000256" key="2">
    <source>
        <dbReference type="ARBA" id="ARBA00022692"/>
    </source>
</evidence>
<evidence type="ECO:0000313" key="10">
    <source>
        <dbReference type="RefSeq" id="XP_014650580.1"/>
    </source>
</evidence>